<name>A0ABU2AXV6_9MICC</name>
<feature type="domain" description="ParB-like C-terminal" evidence="2">
    <location>
        <begin position="98"/>
        <end position="140"/>
    </location>
</feature>
<keyword evidence="4" id="KW-1185">Reference proteome</keyword>
<dbReference type="Proteomes" id="UP001183794">
    <property type="component" value="Unassembled WGS sequence"/>
</dbReference>
<dbReference type="Gene3D" id="6.10.180.30">
    <property type="match status" value="1"/>
</dbReference>
<evidence type="ECO:0000313" key="3">
    <source>
        <dbReference type="EMBL" id="MDR7345871.1"/>
    </source>
</evidence>
<protein>
    <recommendedName>
        <fullName evidence="2">ParB-like C-terminal domain-containing protein</fullName>
    </recommendedName>
</protein>
<sequence length="157" mass="17417">MSEPLEHSATLFDLEPVESATPKPAARVEDPKEQDGEAAEQGALDIGIAIPTPFSEPEVDEEVEAEAKEVNEDVLQHPESAPRKHPNKVSFYQEPEDTARLRGAVLHTMVAEGHRSLSQFVIRAVMKEVQRLEEKYNDGKPFPAVAANEMPQGRPQR</sequence>
<reference evidence="3 4" key="1">
    <citation type="submission" date="2023-07" db="EMBL/GenBank/DDBJ databases">
        <title>Sequencing the genomes of 1000 actinobacteria strains.</title>
        <authorList>
            <person name="Klenk H.-P."/>
        </authorList>
    </citation>
    <scope>NUCLEOTIDE SEQUENCE [LARGE SCALE GENOMIC DNA]</scope>
    <source>
        <strain evidence="3 4">DSM 22966</strain>
    </source>
</reference>
<feature type="compositionally biased region" description="Basic and acidic residues" evidence="1">
    <location>
        <begin position="65"/>
        <end position="82"/>
    </location>
</feature>
<accession>A0ABU2AXV6</accession>
<gene>
    <name evidence="3" type="ORF">J2S62_000128</name>
</gene>
<evidence type="ECO:0000313" key="4">
    <source>
        <dbReference type="Proteomes" id="UP001183794"/>
    </source>
</evidence>
<feature type="region of interest" description="Disordered" evidence="1">
    <location>
        <begin position="1"/>
        <end position="89"/>
    </location>
</feature>
<dbReference type="RefSeq" id="WP_310170100.1">
    <property type="nucleotide sequence ID" value="NZ_BAABHE010000002.1"/>
</dbReference>
<comment type="caution">
    <text evidence="3">The sequence shown here is derived from an EMBL/GenBank/DDBJ whole genome shotgun (WGS) entry which is preliminary data.</text>
</comment>
<feature type="compositionally biased region" description="Basic and acidic residues" evidence="1">
    <location>
        <begin position="26"/>
        <end position="35"/>
    </location>
</feature>
<dbReference type="Pfam" id="PF18064">
    <property type="entry name" value="CB_ParB_C"/>
    <property type="match status" value="1"/>
</dbReference>
<dbReference type="InterPro" id="IPR040851">
    <property type="entry name" value="ParB-like_C"/>
</dbReference>
<evidence type="ECO:0000259" key="2">
    <source>
        <dbReference type="Pfam" id="PF18064"/>
    </source>
</evidence>
<organism evidence="3 4">
    <name type="scientific">Enteractinococcus fodinae</name>
    <dbReference type="NCBI Taxonomy" id="684663"/>
    <lineage>
        <taxon>Bacteria</taxon>
        <taxon>Bacillati</taxon>
        <taxon>Actinomycetota</taxon>
        <taxon>Actinomycetes</taxon>
        <taxon>Micrococcales</taxon>
        <taxon>Micrococcaceae</taxon>
    </lineage>
</organism>
<dbReference type="EMBL" id="JAVDYJ010000001">
    <property type="protein sequence ID" value="MDR7345871.1"/>
    <property type="molecule type" value="Genomic_DNA"/>
</dbReference>
<evidence type="ECO:0000256" key="1">
    <source>
        <dbReference type="SAM" id="MobiDB-lite"/>
    </source>
</evidence>
<proteinExistence type="predicted"/>